<proteinExistence type="predicted"/>
<dbReference type="PANTHER" id="PTHR33164:SF99">
    <property type="entry name" value="MARR FAMILY REGULATORY PROTEIN"/>
    <property type="match status" value="1"/>
</dbReference>
<dbReference type="GO" id="GO:0006950">
    <property type="term" value="P:response to stress"/>
    <property type="evidence" value="ECO:0007669"/>
    <property type="project" value="TreeGrafter"/>
</dbReference>
<organism evidence="2 3">
    <name type="scientific">Pseudonocardia endophytica</name>
    <dbReference type="NCBI Taxonomy" id="401976"/>
    <lineage>
        <taxon>Bacteria</taxon>
        <taxon>Bacillati</taxon>
        <taxon>Actinomycetota</taxon>
        <taxon>Actinomycetes</taxon>
        <taxon>Pseudonocardiales</taxon>
        <taxon>Pseudonocardiaceae</taxon>
        <taxon>Pseudonocardia</taxon>
    </lineage>
</organism>
<dbReference type="RefSeq" id="WP_132429953.1">
    <property type="nucleotide sequence ID" value="NZ_SMFZ01000002.1"/>
</dbReference>
<evidence type="ECO:0000259" key="1">
    <source>
        <dbReference type="PROSITE" id="PS50995"/>
    </source>
</evidence>
<dbReference type="GO" id="GO:0003700">
    <property type="term" value="F:DNA-binding transcription factor activity"/>
    <property type="evidence" value="ECO:0007669"/>
    <property type="project" value="InterPro"/>
</dbReference>
<dbReference type="InterPro" id="IPR039422">
    <property type="entry name" value="MarR/SlyA-like"/>
</dbReference>
<evidence type="ECO:0000313" key="3">
    <source>
        <dbReference type="Proteomes" id="UP000295560"/>
    </source>
</evidence>
<dbReference type="InterPro" id="IPR036390">
    <property type="entry name" value="WH_DNA-bd_sf"/>
</dbReference>
<dbReference type="AlphaFoldDB" id="A0A4R1HUQ2"/>
<dbReference type="PROSITE" id="PS50995">
    <property type="entry name" value="HTH_MARR_2"/>
    <property type="match status" value="1"/>
</dbReference>
<dbReference type="InterPro" id="IPR036388">
    <property type="entry name" value="WH-like_DNA-bd_sf"/>
</dbReference>
<dbReference type="EMBL" id="SMFZ01000002">
    <property type="protein sequence ID" value="TCK21172.1"/>
    <property type="molecule type" value="Genomic_DNA"/>
</dbReference>
<accession>A0A4R1HUQ2</accession>
<protein>
    <submittedName>
        <fullName evidence="2">MarR family protein</fullName>
    </submittedName>
</protein>
<dbReference type="InterPro" id="IPR000835">
    <property type="entry name" value="HTH_MarR-typ"/>
</dbReference>
<gene>
    <name evidence="2" type="ORF">EV378_5151</name>
</gene>
<name>A0A4R1HUQ2_PSEEN</name>
<dbReference type="Pfam" id="PF12802">
    <property type="entry name" value="MarR_2"/>
    <property type="match status" value="1"/>
</dbReference>
<dbReference type="SUPFAM" id="SSF46785">
    <property type="entry name" value="Winged helix' DNA-binding domain"/>
    <property type="match status" value="1"/>
</dbReference>
<dbReference type="SMART" id="SM00347">
    <property type="entry name" value="HTH_MARR"/>
    <property type="match status" value="1"/>
</dbReference>
<dbReference type="PANTHER" id="PTHR33164">
    <property type="entry name" value="TRANSCRIPTIONAL REGULATOR, MARR FAMILY"/>
    <property type="match status" value="1"/>
</dbReference>
<evidence type="ECO:0000313" key="2">
    <source>
        <dbReference type="EMBL" id="TCK21172.1"/>
    </source>
</evidence>
<dbReference type="PRINTS" id="PR00598">
    <property type="entry name" value="HTHMARR"/>
</dbReference>
<keyword evidence="3" id="KW-1185">Reference proteome</keyword>
<sequence length="160" mass="16412">MLSDNASSGSPGADLALGLLGAFRALVDDVHADLARAGHPHARPVHGFALQAIGPAGATAAELGDRLGVSKQAAGKTIDRLAERGYVERAADPQDARRKIVTITADGRGLLRESAAAFDRALAARTGTLGAQRMDALLTALRDLEPAGSARLDLAGWLGS</sequence>
<feature type="domain" description="HTH marR-type" evidence="1">
    <location>
        <begin position="12"/>
        <end position="146"/>
    </location>
</feature>
<dbReference type="Gene3D" id="1.10.10.10">
    <property type="entry name" value="Winged helix-like DNA-binding domain superfamily/Winged helix DNA-binding domain"/>
    <property type="match status" value="1"/>
</dbReference>
<reference evidence="2 3" key="1">
    <citation type="submission" date="2019-03" db="EMBL/GenBank/DDBJ databases">
        <title>Sequencing the genomes of 1000 actinobacteria strains.</title>
        <authorList>
            <person name="Klenk H.-P."/>
        </authorList>
    </citation>
    <scope>NUCLEOTIDE SEQUENCE [LARGE SCALE GENOMIC DNA]</scope>
    <source>
        <strain evidence="2 3">DSM 44969</strain>
    </source>
</reference>
<dbReference type="OrthoDB" id="122135at2"/>
<comment type="caution">
    <text evidence="2">The sequence shown here is derived from an EMBL/GenBank/DDBJ whole genome shotgun (WGS) entry which is preliminary data.</text>
</comment>
<dbReference type="Proteomes" id="UP000295560">
    <property type="component" value="Unassembled WGS sequence"/>
</dbReference>